<protein>
    <submittedName>
        <fullName evidence="2">Uncharacterized protein</fullName>
    </submittedName>
</protein>
<feature type="region of interest" description="Disordered" evidence="1">
    <location>
        <begin position="1"/>
        <end position="70"/>
    </location>
</feature>
<feature type="compositionally biased region" description="Basic residues" evidence="1">
    <location>
        <begin position="1"/>
        <end position="10"/>
    </location>
</feature>
<organism evidence="2 3">
    <name type="scientific">Rhodopirellula sallentina SM41</name>
    <dbReference type="NCBI Taxonomy" id="1263870"/>
    <lineage>
        <taxon>Bacteria</taxon>
        <taxon>Pseudomonadati</taxon>
        <taxon>Planctomycetota</taxon>
        <taxon>Planctomycetia</taxon>
        <taxon>Pirellulales</taxon>
        <taxon>Pirellulaceae</taxon>
        <taxon>Rhodopirellula</taxon>
    </lineage>
</organism>
<dbReference type="Proteomes" id="UP000011885">
    <property type="component" value="Unassembled WGS sequence"/>
</dbReference>
<accession>M5UFU5</accession>
<feature type="compositionally biased region" description="Basic and acidic residues" evidence="1">
    <location>
        <begin position="44"/>
        <end position="54"/>
    </location>
</feature>
<reference evidence="2 3" key="1">
    <citation type="journal article" date="2013" name="Mar. Genomics">
        <title>Expression of sulfatases in Rhodopirellula baltica and the diversity of sulfatases in the genus Rhodopirellula.</title>
        <authorList>
            <person name="Wegner C.E."/>
            <person name="Richter-Heitmann T."/>
            <person name="Klindworth A."/>
            <person name="Klockow C."/>
            <person name="Richter M."/>
            <person name="Achstetter T."/>
            <person name="Glockner F.O."/>
            <person name="Harder J."/>
        </authorList>
    </citation>
    <scope>NUCLEOTIDE SEQUENCE [LARGE SCALE GENOMIC DNA]</scope>
    <source>
        <strain evidence="2 3">SM41</strain>
    </source>
</reference>
<name>M5UFU5_9BACT</name>
<dbReference type="EMBL" id="ANOH01000132">
    <property type="protein sequence ID" value="EMI56696.1"/>
    <property type="molecule type" value="Genomic_DNA"/>
</dbReference>
<evidence type="ECO:0000256" key="1">
    <source>
        <dbReference type="SAM" id="MobiDB-lite"/>
    </source>
</evidence>
<evidence type="ECO:0000313" key="2">
    <source>
        <dbReference type="EMBL" id="EMI56696.1"/>
    </source>
</evidence>
<gene>
    <name evidence="2" type="ORF">RSSM_01878</name>
</gene>
<keyword evidence="3" id="KW-1185">Reference proteome</keyword>
<sequence length="70" mass="7996">MVGMRQHGKSISHPLERLQRSRHGVVSPEITRKKIGRMHSQRIPHNEKSQRCRDCVGPPLSRANFTPSSN</sequence>
<evidence type="ECO:0000313" key="3">
    <source>
        <dbReference type="Proteomes" id="UP000011885"/>
    </source>
</evidence>
<dbReference type="AlphaFoldDB" id="M5UFU5"/>
<feature type="compositionally biased region" description="Basic residues" evidence="1">
    <location>
        <begin position="33"/>
        <end position="42"/>
    </location>
</feature>
<dbReference type="PATRIC" id="fig|1263870.3.peg.2007"/>
<comment type="caution">
    <text evidence="2">The sequence shown here is derived from an EMBL/GenBank/DDBJ whole genome shotgun (WGS) entry which is preliminary data.</text>
</comment>
<proteinExistence type="predicted"/>